<dbReference type="PANTHER" id="PTHR10302">
    <property type="entry name" value="SINGLE-STRANDED DNA-BINDING PROTEIN"/>
    <property type="match status" value="1"/>
</dbReference>
<evidence type="ECO:0000256" key="2">
    <source>
        <dbReference type="PROSITE-ProRule" id="PRU00252"/>
    </source>
</evidence>
<evidence type="ECO:0000313" key="5">
    <source>
        <dbReference type="Proteomes" id="UP000027138"/>
    </source>
</evidence>
<dbReference type="AlphaFoldDB" id="A0A067KQI8"/>
<dbReference type="GO" id="GO:0003697">
    <property type="term" value="F:single-stranded DNA binding"/>
    <property type="evidence" value="ECO:0007669"/>
    <property type="project" value="InterPro"/>
</dbReference>
<dbReference type="InterPro" id="IPR011344">
    <property type="entry name" value="ssDNA-bd"/>
</dbReference>
<dbReference type="OrthoDB" id="1078367at2759"/>
<sequence length="376" mass="44179">MNKACRLEFLIRNVPRSSLQRRASSCYHSAANPKSPNFTAYEDEVEEGGYSIYRHVLRRQRPTTIVWQPQLENSVSFIGRVDRLPELYKTKSDSFGAYTFINVGNPSMSNCTFRIKMDMWGDMAKTGLQYLKQNDTIYVSGHLRSEKKADQNGNLRSLYKIIVKELNYVAQHEQGSNFQKSDESQLKAFRKSEESQSNARKNSEKPQSGEGETGMESCTDRFYLWQMFFCKPHEWWDKRKNKQNSSAPDFKHKFTGEKLWLKPDDPPWVKQQLQLLDMEIAKQRTAQGIGETNMDRHHLWQVFFNNPQEWWDNRKDKRNSRAPDFKHKDTGEALWLRPDDPPWIKRQLQFLDSLTEQCQGESIGSCSHVSQWRLDD</sequence>
<protein>
    <recommendedName>
        <fullName evidence="6">Protein OSB1, mitochondrial</fullName>
    </recommendedName>
</protein>
<evidence type="ECO:0000256" key="1">
    <source>
        <dbReference type="ARBA" id="ARBA00023125"/>
    </source>
</evidence>
<dbReference type="GO" id="GO:0006264">
    <property type="term" value="P:mitochondrial DNA replication"/>
    <property type="evidence" value="ECO:0007669"/>
    <property type="project" value="TreeGrafter"/>
</dbReference>
<evidence type="ECO:0000313" key="4">
    <source>
        <dbReference type="EMBL" id="KDP38402.1"/>
    </source>
</evidence>
<evidence type="ECO:0000256" key="3">
    <source>
        <dbReference type="SAM" id="MobiDB-lite"/>
    </source>
</evidence>
<dbReference type="GO" id="GO:0042645">
    <property type="term" value="C:mitochondrial nucleoid"/>
    <property type="evidence" value="ECO:0007669"/>
    <property type="project" value="TreeGrafter"/>
</dbReference>
<accession>A0A067KQI8</accession>
<dbReference type="SUPFAM" id="SSF50249">
    <property type="entry name" value="Nucleic acid-binding proteins"/>
    <property type="match status" value="1"/>
</dbReference>
<dbReference type="PROSITE" id="PS50935">
    <property type="entry name" value="SSB"/>
    <property type="match status" value="1"/>
</dbReference>
<dbReference type="Pfam" id="PF00436">
    <property type="entry name" value="SSB"/>
    <property type="match status" value="1"/>
</dbReference>
<dbReference type="KEGG" id="jcu:105633689"/>
<feature type="region of interest" description="Disordered" evidence="3">
    <location>
        <begin position="174"/>
        <end position="214"/>
    </location>
</feature>
<dbReference type="STRING" id="180498.A0A067KQI8"/>
<dbReference type="Proteomes" id="UP000027138">
    <property type="component" value="Unassembled WGS sequence"/>
</dbReference>
<keyword evidence="1 2" id="KW-0238">DNA-binding</keyword>
<evidence type="ECO:0008006" key="6">
    <source>
        <dbReference type="Google" id="ProtNLM"/>
    </source>
</evidence>
<feature type="compositionally biased region" description="Basic and acidic residues" evidence="3">
    <location>
        <begin position="180"/>
        <end position="194"/>
    </location>
</feature>
<proteinExistence type="predicted"/>
<reference evidence="4 5" key="1">
    <citation type="journal article" date="2014" name="PLoS ONE">
        <title>Global Analysis of Gene Expression Profiles in Physic Nut (Jatropha curcas L.) Seedlings Exposed to Salt Stress.</title>
        <authorList>
            <person name="Zhang L."/>
            <person name="Zhang C."/>
            <person name="Wu P."/>
            <person name="Chen Y."/>
            <person name="Li M."/>
            <person name="Jiang H."/>
            <person name="Wu G."/>
        </authorList>
    </citation>
    <scope>NUCLEOTIDE SEQUENCE [LARGE SCALE GENOMIC DNA]</scope>
    <source>
        <strain evidence="5">cv. GZQX0401</strain>
        <tissue evidence="4">Young leaves</tissue>
    </source>
</reference>
<dbReference type="InterPro" id="IPR012340">
    <property type="entry name" value="NA-bd_OB-fold"/>
</dbReference>
<dbReference type="PANTHER" id="PTHR10302:SF18">
    <property type="entry name" value="PROTEIN OSB1, MITOCHONDRIAL"/>
    <property type="match status" value="1"/>
</dbReference>
<dbReference type="InterPro" id="IPR000424">
    <property type="entry name" value="Primosome_PriB/ssb"/>
</dbReference>
<keyword evidence="5" id="KW-1185">Reference proteome</keyword>
<name>A0A067KQI8_JATCU</name>
<dbReference type="Gene3D" id="2.40.50.140">
    <property type="entry name" value="Nucleic acid-binding proteins"/>
    <property type="match status" value="1"/>
</dbReference>
<organism evidence="4 5">
    <name type="scientific">Jatropha curcas</name>
    <name type="common">Barbados nut</name>
    <dbReference type="NCBI Taxonomy" id="180498"/>
    <lineage>
        <taxon>Eukaryota</taxon>
        <taxon>Viridiplantae</taxon>
        <taxon>Streptophyta</taxon>
        <taxon>Embryophyta</taxon>
        <taxon>Tracheophyta</taxon>
        <taxon>Spermatophyta</taxon>
        <taxon>Magnoliopsida</taxon>
        <taxon>eudicotyledons</taxon>
        <taxon>Gunneridae</taxon>
        <taxon>Pentapetalae</taxon>
        <taxon>rosids</taxon>
        <taxon>fabids</taxon>
        <taxon>Malpighiales</taxon>
        <taxon>Euphorbiaceae</taxon>
        <taxon>Crotonoideae</taxon>
        <taxon>Jatropheae</taxon>
        <taxon>Jatropha</taxon>
    </lineage>
</organism>
<dbReference type="EMBL" id="KK914362">
    <property type="protein sequence ID" value="KDP38402.1"/>
    <property type="molecule type" value="Genomic_DNA"/>
</dbReference>
<gene>
    <name evidence="4" type="ORF">JCGZ_04327</name>
</gene>